<dbReference type="InterPro" id="IPR036421">
    <property type="entry name" value="Fe_dep_repressor_sf"/>
</dbReference>
<organism evidence="13 14">
    <name type="scientific">Muricomes intestini</name>
    <dbReference type="NCBI Taxonomy" id="1796634"/>
    <lineage>
        <taxon>Bacteria</taxon>
        <taxon>Bacillati</taxon>
        <taxon>Bacillota</taxon>
        <taxon>Clostridia</taxon>
        <taxon>Lachnospirales</taxon>
        <taxon>Lachnospiraceae</taxon>
        <taxon>Muricomes</taxon>
    </lineage>
</organism>
<keyword evidence="8" id="KW-0010">Activator</keyword>
<dbReference type="InterPro" id="IPR050536">
    <property type="entry name" value="DtxR_MntR_Metal-Reg"/>
</dbReference>
<dbReference type="Gene3D" id="1.10.60.10">
    <property type="entry name" value="Iron dependent repressor, metal binding and dimerisation domain"/>
    <property type="match status" value="1"/>
</dbReference>
<dbReference type="InterPro" id="IPR036390">
    <property type="entry name" value="WH_DNA-bd_sf"/>
</dbReference>
<dbReference type="AlphaFoldDB" id="A0A4R3K9C4"/>
<evidence type="ECO:0000259" key="12">
    <source>
        <dbReference type="PROSITE" id="PS50944"/>
    </source>
</evidence>
<comment type="similarity">
    <text evidence="2">Belongs to the DtxR/MntR family.</text>
</comment>
<evidence type="ECO:0000256" key="3">
    <source>
        <dbReference type="ARBA" id="ARBA00011738"/>
    </source>
</evidence>
<comment type="subunit">
    <text evidence="3">Homodimer.</text>
</comment>
<evidence type="ECO:0000256" key="4">
    <source>
        <dbReference type="ARBA" id="ARBA00022490"/>
    </source>
</evidence>
<keyword evidence="14" id="KW-1185">Reference proteome</keyword>
<dbReference type="GO" id="GO:0046914">
    <property type="term" value="F:transition metal ion binding"/>
    <property type="evidence" value="ECO:0007669"/>
    <property type="project" value="InterPro"/>
</dbReference>
<dbReference type="SUPFAM" id="SSF46785">
    <property type="entry name" value="Winged helix' DNA-binding domain"/>
    <property type="match status" value="1"/>
</dbReference>
<dbReference type="GO" id="GO:0003677">
    <property type="term" value="F:DNA binding"/>
    <property type="evidence" value="ECO:0007669"/>
    <property type="project" value="UniProtKB-KW"/>
</dbReference>
<dbReference type="EMBL" id="SLZZ01000008">
    <property type="protein sequence ID" value="TCS79518.1"/>
    <property type="molecule type" value="Genomic_DNA"/>
</dbReference>
<evidence type="ECO:0000313" key="13">
    <source>
        <dbReference type="EMBL" id="TCS79518.1"/>
    </source>
</evidence>
<keyword evidence="4" id="KW-0963">Cytoplasm</keyword>
<dbReference type="InterPro" id="IPR022687">
    <property type="entry name" value="HTH_DTXR"/>
</dbReference>
<evidence type="ECO:0000256" key="7">
    <source>
        <dbReference type="ARBA" id="ARBA00023125"/>
    </source>
</evidence>
<accession>A0A4R3K9C4</accession>
<name>A0A4R3K9C4_9FIRM</name>
<dbReference type="SMART" id="SM00529">
    <property type="entry name" value="HTH_DTXR"/>
    <property type="match status" value="1"/>
</dbReference>
<keyword evidence="7" id="KW-0238">DNA-binding</keyword>
<comment type="caution">
    <text evidence="13">The sequence shown here is derived from an EMBL/GenBank/DDBJ whole genome shotgun (WGS) entry which is preliminary data.</text>
</comment>
<evidence type="ECO:0000256" key="10">
    <source>
        <dbReference type="ARBA" id="ARBA00023211"/>
    </source>
</evidence>
<gene>
    <name evidence="13" type="ORF">EDD59_108104</name>
</gene>
<proteinExistence type="inferred from homology"/>
<dbReference type="InterPro" id="IPR001367">
    <property type="entry name" value="Fe_dep_repressor"/>
</dbReference>
<dbReference type="InterPro" id="IPR036388">
    <property type="entry name" value="WH-like_DNA-bd_sf"/>
</dbReference>
<feature type="domain" description="HTH dtxR-type" evidence="12">
    <location>
        <begin position="25"/>
        <end position="86"/>
    </location>
</feature>
<dbReference type="OrthoDB" id="9791355at2"/>
<keyword evidence="5" id="KW-0678">Repressor</keyword>
<keyword evidence="9" id="KW-0804">Transcription</keyword>
<dbReference type="GO" id="GO:0046983">
    <property type="term" value="F:protein dimerization activity"/>
    <property type="evidence" value="ECO:0007669"/>
    <property type="project" value="InterPro"/>
</dbReference>
<dbReference type="Pfam" id="PF02742">
    <property type="entry name" value="Fe_dep_repr_C"/>
    <property type="match status" value="1"/>
</dbReference>
<evidence type="ECO:0000256" key="8">
    <source>
        <dbReference type="ARBA" id="ARBA00023159"/>
    </source>
</evidence>
<sequence>MSKPIENEFHTVRGYQLKQQNEGRLTPALEDYLEMVYRLCRVENYTRVNKLSESLHVRPSSASKMISKLVELGYLKYDKHDSILLTEDGRKSGAYLLERHHIMERFFTLIGSADPLVETELVEHMICSSSVLRIQAMLEFFEQNPEIEEQLKRYYSQLNK</sequence>
<evidence type="ECO:0000256" key="5">
    <source>
        <dbReference type="ARBA" id="ARBA00022491"/>
    </source>
</evidence>
<dbReference type="PANTHER" id="PTHR33238:SF11">
    <property type="entry name" value="TRANSCRIPTIONAL REGULATOR MNTR"/>
    <property type="match status" value="1"/>
</dbReference>
<evidence type="ECO:0000256" key="6">
    <source>
        <dbReference type="ARBA" id="ARBA00023015"/>
    </source>
</evidence>
<evidence type="ECO:0000256" key="9">
    <source>
        <dbReference type="ARBA" id="ARBA00023163"/>
    </source>
</evidence>
<dbReference type="RefSeq" id="WP_132380551.1">
    <property type="nucleotide sequence ID" value="NZ_DAIPCY010000020.1"/>
</dbReference>
<dbReference type="GO" id="GO:0003700">
    <property type="term" value="F:DNA-binding transcription factor activity"/>
    <property type="evidence" value="ECO:0007669"/>
    <property type="project" value="InterPro"/>
</dbReference>
<dbReference type="Pfam" id="PF01325">
    <property type="entry name" value="Fe_dep_repress"/>
    <property type="match status" value="1"/>
</dbReference>
<dbReference type="PROSITE" id="PS50944">
    <property type="entry name" value="HTH_DTXR"/>
    <property type="match status" value="1"/>
</dbReference>
<dbReference type="GO" id="GO:0005737">
    <property type="term" value="C:cytoplasm"/>
    <property type="evidence" value="ECO:0007669"/>
    <property type="project" value="UniProtKB-SubCell"/>
</dbReference>
<dbReference type="SUPFAM" id="SSF47979">
    <property type="entry name" value="Iron-dependent repressor protein, dimerization domain"/>
    <property type="match status" value="1"/>
</dbReference>
<protein>
    <recommendedName>
        <fullName evidence="11">Manganese transport regulator</fullName>
    </recommendedName>
</protein>
<dbReference type="InterPro" id="IPR022689">
    <property type="entry name" value="Iron_dep_repressor"/>
</dbReference>
<dbReference type="Proteomes" id="UP000295726">
    <property type="component" value="Unassembled WGS sequence"/>
</dbReference>
<evidence type="ECO:0000256" key="2">
    <source>
        <dbReference type="ARBA" id="ARBA00007871"/>
    </source>
</evidence>
<keyword evidence="6" id="KW-0805">Transcription regulation</keyword>
<keyword evidence="10" id="KW-0464">Manganese</keyword>
<evidence type="ECO:0000313" key="14">
    <source>
        <dbReference type="Proteomes" id="UP000295726"/>
    </source>
</evidence>
<evidence type="ECO:0000256" key="1">
    <source>
        <dbReference type="ARBA" id="ARBA00004496"/>
    </source>
</evidence>
<reference evidence="13 14" key="1">
    <citation type="submission" date="2019-03" db="EMBL/GenBank/DDBJ databases">
        <title>Genomic Encyclopedia of Type Strains, Phase IV (KMG-IV): sequencing the most valuable type-strain genomes for metagenomic binning, comparative biology and taxonomic classification.</title>
        <authorList>
            <person name="Goeker M."/>
        </authorList>
    </citation>
    <scope>NUCLEOTIDE SEQUENCE [LARGE SCALE GENOMIC DNA]</scope>
    <source>
        <strain evidence="13 14">DSM 29489</strain>
    </source>
</reference>
<dbReference type="Gene3D" id="1.10.10.10">
    <property type="entry name" value="Winged helix-like DNA-binding domain superfamily/Winged helix DNA-binding domain"/>
    <property type="match status" value="1"/>
</dbReference>
<dbReference type="PANTHER" id="PTHR33238">
    <property type="entry name" value="IRON (METAL) DEPENDENT REPRESSOR, DTXR FAMILY"/>
    <property type="match status" value="1"/>
</dbReference>
<comment type="subcellular location">
    <subcellularLocation>
        <location evidence="1">Cytoplasm</location>
    </subcellularLocation>
</comment>
<evidence type="ECO:0000256" key="11">
    <source>
        <dbReference type="ARBA" id="ARBA00032593"/>
    </source>
</evidence>